<dbReference type="Proteomes" id="UP000276417">
    <property type="component" value="Plasmid unnamed3"/>
</dbReference>
<dbReference type="RefSeq" id="WP_124875674.1">
    <property type="nucleotide sequence ID" value="NZ_CP034187.1"/>
</dbReference>
<proteinExistence type="predicted"/>
<evidence type="ECO:0000313" key="2">
    <source>
        <dbReference type="Proteomes" id="UP000276417"/>
    </source>
</evidence>
<dbReference type="EMBL" id="CP034187">
    <property type="protein sequence ID" value="AZI45252.1"/>
    <property type="molecule type" value="Genomic_DNA"/>
</dbReference>
<geneLocation type="plasmid" evidence="1 2">
    <name>unnamed3</name>
</geneLocation>
<dbReference type="AlphaFoldDB" id="A0A3G8YJ29"/>
<keyword evidence="2" id="KW-1185">Reference proteome</keyword>
<name>A0A3G8YJ29_9DEIO</name>
<dbReference type="KEGG" id="dph:EHF33_20300"/>
<keyword evidence="1" id="KW-0614">Plasmid</keyword>
<evidence type="ECO:0000313" key="1">
    <source>
        <dbReference type="EMBL" id="AZI45252.1"/>
    </source>
</evidence>
<reference evidence="1 2" key="1">
    <citation type="submission" date="2018-11" db="EMBL/GenBank/DDBJ databases">
        <title>Deinococcus shelandsis sp. nov., isolated from South Shetland Islands soil of Antarctica.</title>
        <authorList>
            <person name="Tian J."/>
        </authorList>
    </citation>
    <scope>NUCLEOTIDE SEQUENCE [LARGE SCALE GENOMIC DNA]</scope>
    <source>
        <strain evidence="1 2">S14-83T</strain>
        <plasmid evidence="1 2">unnamed3</plasmid>
    </source>
</reference>
<sequence>MLTDRIDLQPLAGTRIYFSGQAACDFDNQLSTRRLGSEWALCLEKIEINGRKFYEQRSPDMHLWVALPLAVIQAARIQPTLEVRGFATVSLYRRNNGTLAYGLEYAQDLEMQDTASGQWTSVSLTGVVSRKNSIASGSVQIATSKVADIVSSWLKEYREPVKIAHRNLRIYKRLSNHMHYTDFCKTIERVQETLLRNQLPMAEDLNVIFYVIHTWPTGRAPRHLLTQYGPLGV</sequence>
<gene>
    <name evidence="1" type="ORF">EHF33_20300</name>
</gene>
<organism evidence="1 2">
    <name type="scientific">Deinococcus psychrotolerans</name>
    <dbReference type="NCBI Taxonomy" id="2489213"/>
    <lineage>
        <taxon>Bacteria</taxon>
        <taxon>Thermotogati</taxon>
        <taxon>Deinococcota</taxon>
        <taxon>Deinococci</taxon>
        <taxon>Deinococcales</taxon>
        <taxon>Deinococcaceae</taxon>
        <taxon>Deinococcus</taxon>
    </lineage>
</organism>
<protein>
    <submittedName>
        <fullName evidence="1">Uncharacterized protein</fullName>
    </submittedName>
</protein>
<accession>A0A3G8YJ29</accession>